<evidence type="ECO:0000256" key="1">
    <source>
        <dbReference type="SAM" id="MobiDB-lite"/>
    </source>
</evidence>
<gene>
    <name evidence="2" type="ORF">WICMUC_002883</name>
</gene>
<reference evidence="2" key="1">
    <citation type="journal article" date="2021" name="Open Biol.">
        <title>Shared evolutionary footprints suggest mitochondrial oxidative damage underlies multiple complex I losses in fungi.</title>
        <authorList>
            <person name="Schikora-Tamarit M.A."/>
            <person name="Marcet-Houben M."/>
            <person name="Nosek J."/>
            <person name="Gabaldon T."/>
        </authorList>
    </citation>
    <scope>NUCLEOTIDE SEQUENCE</scope>
    <source>
        <strain evidence="2">CBS6341</strain>
    </source>
</reference>
<accession>A0A9P8TE57</accession>
<reference evidence="2" key="2">
    <citation type="submission" date="2021-01" db="EMBL/GenBank/DDBJ databases">
        <authorList>
            <person name="Schikora-Tamarit M.A."/>
        </authorList>
    </citation>
    <scope>NUCLEOTIDE SEQUENCE</scope>
    <source>
        <strain evidence="2">CBS6341</strain>
    </source>
</reference>
<evidence type="ECO:0000313" key="2">
    <source>
        <dbReference type="EMBL" id="KAH3675051.1"/>
    </source>
</evidence>
<comment type="caution">
    <text evidence="2">The sequence shown here is derived from an EMBL/GenBank/DDBJ whole genome shotgun (WGS) entry which is preliminary data.</text>
</comment>
<dbReference type="OrthoDB" id="3981305at2759"/>
<evidence type="ECO:0000313" key="3">
    <source>
        <dbReference type="Proteomes" id="UP000769528"/>
    </source>
</evidence>
<dbReference type="Proteomes" id="UP000769528">
    <property type="component" value="Unassembled WGS sequence"/>
</dbReference>
<feature type="compositionally biased region" description="Acidic residues" evidence="1">
    <location>
        <begin position="36"/>
        <end position="49"/>
    </location>
</feature>
<dbReference type="EMBL" id="JAEUBF010000782">
    <property type="protein sequence ID" value="KAH3675051.1"/>
    <property type="molecule type" value="Genomic_DNA"/>
</dbReference>
<name>A0A9P8TE57_9ASCO</name>
<protein>
    <submittedName>
        <fullName evidence="2">Uncharacterized protein</fullName>
    </submittedName>
</protein>
<proteinExistence type="predicted"/>
<organism evidence="2 3">
    <name type="scientific">Wickerhamomyces mucosus</name>
    <dbReference type="NCBI Taxonomy" id="1378264"/>
    <lineage>
        <taxon>Eukaryota</taxon>
        <taxon>Fungi</taxon>
        <taxon>Dikarya</taxon>
        <taxon>Ascomycota</taxon>
        <taxon>Saccharomycotina</taxon>
        <taxon>Saccharomycetes</taxon>
        <taxon>Phaffomycetales</taxon>
        <taxon>Wickerhamomycetaceae</taxon>
        <taxon>Wickerhamomyces</taxon>
    </lineage>
</organism>
<keyword evidence="3" id="KW-1185">Reference proteome</keyword>
<sequence length="294" mass="34064">MERVNDITHHEKKNNCTWFNGSIFETFVQESKTNEEEQVNDSQEESDEDPFQKKFNIIYKRAMTQISPKRDISSPKRALTEPLLRPRKLCNKSKKRADDLLQVLLPDVINNSIAENKISVATNTSSTQPSVQICEISSGRLEELIVEKNKVNNLRKIDLRLEKEEVNMVDIEDNVGYSNDLERKKIIQQRLQMDFHQATERIDDGNITGNNKDIQEKQNQEDFLIKQKNLSEREDGCFETCFIPKSNKAQKRHGRTISKESSFISMIAGNKQAPHRIGLSKRANINHLHPYLKE</sequence>
<feature type="region of interest" description="Disordered" evidence="1">
    <location>
        <begin position="30"/>
        <end position="50"/>
    </location>
</feature>
<dbReference type="AlphaFoldDB" id="A0A9P8TE57"/>